<gene>
    <name evidence="6" type="ORF">J2S44_003296</name>
</gene>
<feature type="domain" description="ABC transporter" evidence="5">
    <location>
        <begin position="4"/>
        <end position="235"/>
    </location>
</feature>
<protein>
    <submittedName>
        <fullName evidence="6">Multiple sugar transport system ATP-binding protein</fullName>
    </submittedName>
</protein>
<sequence>MTTVALKDVTKVFPDGTVAVDRVNLDVEDGEFLVLLGPSGCGKSTVLRMVAGLEDPSSGVVLLDGEVANEIPPRDRRIAMVFQDFALYPHMTVNENISFPLRLSGVEPAPRAERVADVAGALGIGELLGRRPGQLSGGQRQRVAMGRAIVRRPGLFLMDEPLSNLDSGLRAELRAEISGLVRELGVSCMYVTHDQAEALTMADRVAIMRKGVLQDVGTPTEVYGRPATLYVAAFLGSPRMNLIEASVYVHLDRYVALNLGEQALYLPWDDIRARVISHYHGERIVIGMRAEALTPVAPDAPGDVLQGRIRYLEHHGHESLAFVDVGATAVLVDELGGAAVEAEEEPVSPFHRLGQAVQRFAGRFNDRSEGEPAAGAGRTSVLSDPGRHHRRPAELAVRLAPYPAIRAGSALAIGVRMDALHFFDERGDRIDVGWR</sequence>
<dbReference type="GO" id="GO:0055052">
    <property type="term" value="C:ATP-binding cassette (ABC) transporter complex, substrate-binding subunit-containing"/>
    <property type="evidence" value="ECO:0007669"/>
    <property type="project" value="TreeGrafter"/>
</dbReference>
<keyword evidence="7" id="KW-1185">Reference proteome</keyword>
<dbReference type="Pfam" id="PF00005">
    <property type="entry name" value="ABC_tran"/>
    <property type="match status" value="1"/>
</dbReference>
<dbReference type="GO" id="GO:0016887">
    <property type="term" value="F:ATP hydrolysis activity"/>
    <property type="evidence" value="ECO:0007669"/>
    <property type="project" value="InterPro"/>
</dbReference>
<evidence type="ECO:0000256" key="4">
    <source>
        <dbReference type="SAM" id="MobiDB-lite"/>
    </source>
</evidence>
<dbReference type="AlphaFoldDB" id="A0AAE3ZQG8"/>
<dbReference type="CDD" id="cd03301">
    <property type="entry name" value="ABC_MalK_N"/>
    <property type="match status" value="1"/>
</dbReference>
<dbReference type="InterPro" id="IPR017871">
    <property type="entry name" value="ABC_transporter-like_CS"/>
</dbReference>
<dbReference type="PANTHER" id="PTHR43875:SF1">
    <property type="entry name" value="OSMOPROTECTIVE COMPOUNDS UPTAKE ATP-BINDING PROTEIN GGTA"/>
    <property type="match status" value="1"/>
</dbReference>
<dbReference type="GO" id="GO:0005524">
    <property type="term" value="F:ATP binding"/>
    <property type="evidence" value="ECO:0007669"/>
    <property type="project" value="UniProtKB-KW"/>
</dbReference>
<evidence type="ECO:0000259" key="5">
    <source>
        <dbReference type="PROSITE" id="PS50893"/>
    </source>
</evidence>
<organism evidence="6 7">
    <name type="scientific">Catenuloplanes niger</name>
    <dbReference type="NCBI Taxonomy" id="587534"/>
    <lineage>
        <taxon>Bacteria</taxon>
        <taxon>Bacillati</taxon>
        <taxon>Actinomycetota</taxon>
        <taxon>Actinomycetes</taxon>
        <taxon>Micromonosporales</taxon>
        <taxon>Micromonosporaceae</taxon>
        <taxon>Catenuloplanes</taxon>
    </lineage>
</organism>
<dbReference type="FunFam" id="3.40.50.300:FF:000042">
    <property type="entry name" value="Maltose/maltodextrin ABC transporter, ATP-binding protein"/>
    <property type="match status" value="1"/>
</dbReference>
<dbReference type="Gene3D" id="3.40.50.300">
    <property type="entry name" value="P-loop containing nucleotide triphosphate hydrolases"/>
    <property type="match status" value="1"/>
</dbReference>
<dbReference type="SUPFAM" id="SSF50331">
    <property type="entry name" value="MOP-like"/>
    <property type="match status" value="1"/>
</dbReference>
<dbReference type="GO" id="GO:0140359">
    <property type="term" value="F:ABC-type transporter activity"/>
    <property type="evidence" value="ECO:0007669"/>
    <property type="project" value="InterPro"/>
</dbReference>
<dbReference type="RefSeq" id="WP_310429707.1">
    <property type="nucleotide sequence ID" value="NZ_JAVDYC010000001.1"/>
</dbReference>
<dbReference type="EMBL" id="JAVDYC010000001">
    <property type="protein sequence ID" value="MDR7323046.1"/>
    <property type="molecule type" value="Genomic_DNA"/>
</dbReference>
<dbReference type="InterPro" id="IPR003439">
    <property type="entry name" value="ABC_transporter-like_ATP-bd"/>
</dbReference>
<reference evidence="6 7" key="1">
    <citation type="submission" date="2023-07" db="EMBL/GenBank/DDBJ databases">
        <title>Sequencing the genomes of 1000 actinobacteria strains.</title>
        <authorList>
            <person name="Klenk H.-P."/>
        </authorList>
    </citation>
    <scope>NUCLEOTIDE SEQUENCE [LARGE SCALE GENOMIC DNA]</scope>
    <source>
        <strain evidence="6 7">DSM 44711</strain>
    </source>
</reference>
<evidence type="ECO:0000256" key="1">
    <source>
        <dbReference type="ARBA" id="ARBA00022448"/>
    </source>
</evidence>
<evidence type="ECO:0000256" key="3">
    <source>
        <dbReference type="ARBA" id="ARBA00022840"/>
    </source>
</evidence>
<keyword evidence="2" id="KW-0547">Nucleotide-binding</keyword>
<dbReference type="InterPro" id="IPR003593">
    <property type="entry name" value="AAA+_ATPase"/>
</dbReference>
<dbReference type="Proteomes" id="UP001183629">
    <property type="component" value="Unassembled WGS sequence"/>
</dbReference>
<dbReference type="InterPro" id="IPR027417">
    <property type="entry name" value="P-loop_NTPase"/>
</dbReference>
<evidence type="ECO:0000313" key="6">
    <source>
        <dbReference type="EMBL" id="MDR7323046.1"/>
    </source>
</evidence>
<keyword evidence="3 6" id="KW-0067">ATP-binding</keyword>
<evidence type="ECO:0000313" key="7">
    <source>
        <dbReference type="Proteomes" id="UP001183629"/>
    </source>
</evidence>
<keyword evidence="6" id="KW-0762">Sugar transport</keyword>
<feature type="region of interest" description="Disordered" evidence="4">
    <location>
        <begin position="366"/>
        <end position="388"/>
    </location>
</feature>
<dbReference type="PROSITE" id="PS50893">
    <property type="entry name" value="ABC_TRANSPORTER_2"/>
    <property type="match status" value="1"/>
</dbReference>
<dbReference type="InterPro" id="IPR008995">
    <property type="entry name" value="Mo/tungstate-bd_C_term_dom"/>
</dbReference>
<dbReference type="SUPFAM" id="SSF52540">
    <property type="entry name" value="P-loop containing nucleoside triphosphate hydrolases"/>
    <property type="match status" value="1"/>
</dbReference>
<dbReference type="GO" id="GO:0008643">
    <property type="term" value="P:carbohydrate transport"/>
    <property type="evidence" value="ECO:0007669"/>
    <property type="project" value="InterPro"/>
</dbReference>
<comment type="caution">
    <text evidence="6">The sequence shown here is derived from an EMBL/GenBank/DDBJ whole genome shotgun (WGS) entry which is preliminary data.</text>
</comment>
<keyword evidence="1" id="KW-0813">Transport</keyword>
<dbReference type="SMART" id="SM00382">
    <property type="entry name" value="AAA"/>
    <property type="match status" value="1"/>
</dbReference>
<evidence type="ECO:0000256" key="2">
    <source>
        <dbReference type="ARBA" id="ARBA00022741"/>
    </source>
</evidence>
<dbReference type="Gene3D" id="2.40.50.100">
    <property type="match status" value="1"/>
</dbReference>
<dbReference type="PROSITE" id="PS00211">
    <property type="entry name" value="ABC_TRANSPORTER_1"/>
    <property type="match status" value="1"/>
</dbReference>
<name>A0AAE3ZQG8_9ACTN</name>
<dbReference type="InterPro" id="IPR047641">
    <property type="entry name" value="ABC_transpr_MalK/UgpC-like"/>
</dbReference>
<dbReference type="InterPro" id="IPR015855">
    <property type="entry name" value="ABC_transpr_MalK-like"/>
</dbReference>
<proteinExistence type="predicted"/>
<dbReference type="PANTHER" id="PTHR43875">
    <property type="entry name" value="MALTODEXTRIN IMPORT ATP-BINDING PROTEIN MSMX"/>
    <property type="match status" value="1"/>
</dbReference>
<accession>A0AAE3ZQG8</accession>